<dbReference type="RefSeq" id="XP_001385111.2">
    <property type="nucleotide sequence ID" value="XM_001385074.1"/>
</dbReference>
<dbReference type="EMBL" id="CP000499">
    <property type="protein sequence ID" value="ABN67082.2"/>
    <property type="molecule type" value="Genomic_DNA"/>
</dbReference>
<dbReference type="GO" id="GO:0005737">
    <property type="term" value="C:cytoplasm"/>
    <property type="evidence" value="ECO:0007669"/>
    <property type="project" value="EnsemblFungi"/>
</dbReference>
<sequence length="305" mass="34820">ENSSTSANIFPFTTDKALEPSKTIHLFKSCLESILEAPDLQEMIQVVKRDLYNRDYLAAFGSDDNRFAYVSRWTPARALSYSSLFSSLHEFQSSLDDPEKEVKALCIGGGASSELVALASVFCRSKEYNSKSNSSLSIDIIDIADWSKVVSTLTTYIKKNWIYNPDKFSTNFIFGDVLDQNANHGINYNQLDLITLLFTTNELFAEKRPETIKLLQLLNRQCKQGSLLLIAESAGSYSNVMVGSKKFPVQFLVDMILVGKQGANDGDWEIVEQNESCWYRINQKEVEYPMKLENMRFFYRLYRKK</sequence>
<dbReference type="GeneID" id="4839119"/>
<feature type="non-terminal residue" evidence="1">
    <location>
        <position position="1"/>
    </location>
</feature>
<dbReference type="OMA" id="DMRYQVH"/>
<protein>
    <recommendedName>
        <fullName evidence="3">25S rRNA (Uridine(2843)-N(3))-methyltransferase</fullName>
    </recommendedName>
</protein>
<evidence type="ECO:0000313" key="1">
    <source>
        <dbReference type="EMBL" id="ABN67082.2"/>
    </source>
</evidence>
<dbReference type="GO" id="GO:0070042">
    <property type="term" value="F:rRNA (uridine-N3-)-methyltransferase activity"/>
    <property type="evidence" value="ECO:0007669"/>
    <property type="project" value="EnsemblFungi"/>
</dbReference>
<dbReference type="Pfam" id="PF11312">
    <property type="entry name" value="Methyltransf_34"/>
    <property type="match status" value="1"/>
</dbReference>
<dbReference type="InParanoid" id="A3LV84"/>
<proteinExistence type="predicted"/>
<dbReference type="STRING" id="322104.A3LV84"/>
<dbReference type="KEGG" id="pic:PICST_60045"/>
<reference evidence="1 2" key="1">
    <citation type="journal article" date="2007" name="Nat. Biotechnol.">
        <title>Genome sequence of the lignocellulose-bioconverting and xylose-fermenting yeast Pichia stipitis.</title>
        <authorList>
            <person name="Jeffries T.W."/>
            <person name="Grigoriev I.V."/>
            <person name="Grimwood J."/>
            <person name="Laplaza J.M."/>
            <person name="Aerts A."/>
            <person name="Salamov A."/>
            <person name="Schmutz J."/>
            <person name="Lindquist E."/>
            <person name="Dehal P."/>
            <person name="Shapiro H."/>
            <person name="Jin Y.S."/>
            <person name="Passoth V."/>
            <person name="Richardson P.M."/>
        </authorList>
    </citation>
    <scope>NUCLEOTIDE SEQUENCE [LARGE SCALE GENOMIC DNA]</scope>
    <source>
        <strain evidence="2">ATCC 58785 / CBS 6054 / NBRC 10063 / NRRL Y-11545</strain>
    </source>
</reference>
<dbReference type="FunCoup" id="A3LV84">
    <property type="interactions" value="39"/>
</dbReference>
<dbReference type="AlphaFoldDB" id="A3LV84"/>
<dbReference type="Proteomes" id="UP000002258">
    <property type="component" value="Chromosome 5"/>
</dbReference>
<gene>
    <name evidence="1" type="ORF">PICST_60045</name>
</gene>
<dbReference type="eggNOG" id="ENOG502QR34">
    <property type="taxonomic scope" value="Eukaryota"/>
</dbReference>
<dbReference type="OrthoDB" id="6419443at2759"/>
<keyword evidence="2" id="KW-1185">Reference proteome</keyword>
<dbReference type="HOGENOM" id="CLU_028833_0_0_1"/>
<name>A3LV84_PICST</name>
<organism evidence="1 2">
    <name type="scientific">Scheffersomyces stipitis (strain ATCC 58785 / CBS 6054 / NBRC 10063 / NRRL Y-11545)</name>
    <name type="common">Yeast</name>
    <name type="synonym">Pichia stipitis</name>
    <dbReference type="NCBI Taxonomy" id="322104"/>
    <lineage>
        <taxon>Eukaryota</taxon>
        <taxon>Fungi</taxon>
        <taxon>Dikarya</taxon>
        <taxon>Ascomycota</taxon>
        <taxon>Saccharomycotina</taxon>
        <taxon>Pichiomycetes</taxon>
        <taxon>Debaryomycetaceae</taxon>
        <taxon>Scheffersomyces</taxon>
    </lineage>
</organism>
<dbReference type="InterPro" id="IPR021463">
    <property type="entry name" value="Methyltransf_34"/>
</dbReference>
<evidence type="ECO:0008006" key="3">
    <source>
        <dbReference type="Google" id="ProtNLM"/>
    </source>
</evidence>
<evidence type="ECO:0000313" key="2">
    <source>
        <dbReference type="Proteomes" id="UP000002258"/>
    </source>
</evidence>
<dbReference type="GO" id="GO:0070475">
    <property type="term" value="P:rRNA base methylation"/>
    <property type="evidence" value="ECO:0007669"/>
    <property type="project" value="EnsemblFungi"/>
</dbReference>
<accession>A3LV84</accession>